<dbReference type="GO" id="GO:0005509">
    <property type="term" value="F:calcium ion binding"/>
    <property type="evidence" value="ECO:0007669"/>
    <property type="project" value="InterPro"/>
</dbReference>
<dbReference type="EMBL" id="MU853417">
    <property type="protein sequence ID" value="KAK4132554.1"/>
    <property type="molecule type" value="Genomic_DNA"/>
</dbReference>
<evidence type="ECO:0000313" key="11">
    <source>
        <dbReference type="Proteomes" id="UP001304895"/>
    </source>
</evidence>
<dbReference type="Pfam" id="PF01532">
    <property type="entry name" value="Glyco_hydro_47"/>
    <property type="match status" value="1"/>
</dbReference>
<dbReference type="PANTHER" id="PTHR11742">
    <property type="entry name" value="MANNOSYL-OLIGOSACCHARIDE ALPHA-1,2-MANNOSIDASE-RELATED"/>
    <property type="match status" value="1"/>
</dbReference>
<feature type="active site" description="Proton donor" evidence="6">
    <location>
        <position position="182"/>
    </location>
</feature>
<evidence type="ECO:0000256" key="9">
    <source>
        <dbReference type="RuleBase" id="RU361193"/>
    </source>
</evidence>
<keyword evidence="7" id="KW-0479">Metal-binding</keyword>
<dbReference type="GO" id="GO:0005975">
    <property type="term" value="P:carbohydrate metabolic process"/>
    <property type="evidence" value="ECO:0007669"/>
    <property type="project" value="InterPro"/>
</dbReference>
<evidence type="ECO:0000256" key="4">
    <source>
        <dbReference type="ARBA" id="ARBA00022801"/>
    </source>
</evidence>
<dbReference type="GO" id="GO:0016020">
    <property type="term" value="C:membrane"/>
    <property type="evidence" value="ECO:0007669"/>
    <property type="project" value="InterPro"/>
</dbReference>
<dbReference type="InterPro" id="IPR001382">
    <property type="entry name" value="Glyco_hydro_47"/>
</dbReference>
<dbReference type="Gene3D" id="1.50.10.10">
    <property type="match status" value="1"/>
</dbReference>
<comment type="pathway">
    <text evidence="2">Protein modification; protein glycosylation.</text>
</comment>
<keyword evidence="5 8" id="KW-1015">Disulfide bond</keyword>
<evidence type="ECO:0000256" key="6">
    <source>
        <dbReference type="PIRSR" id="PIRSR601382-1"/>
    </source>
</evidence>
<name>A0AAN6UH02_9PEZI</name>
<evidence type="ECO:0000256" key="2">
    <source>
        <dbReference type="ARBA" id="ARBA00004922"/>
    </source>
</evidence>
<reference evidence="10" key="2">
    <citation type="submission" date="2023-05" db="EMBL/GenBank/DDBJ databases">
        <authorList>
            <consortium name="Lawrence Berkeley National Laboratory"/>
            <person name="Steindorff A."/>
            <person name="Hensen N."/>
            <person name="Bonometti L."/>
            <person name="Westerberg I."/>
            <person name="Brannstrom I.O."/>
            <person name="Guillou S."/>
            <person name="Cros-Aarteil S."/>
            <person name="Calhoun S."/>
            <person name="Haridas S."/>
            <person name="Kuo A."/>
            <person name="Mondo S."/>
            <person name="Pangilinan J."/>
            <person name="Riley R."/>
            <person name="Labutti K."/>
            <person name="Andreopoulos B."/>
            <person name="Lipzen A."/>
            <person name="Chen C."/>
            <person name="Yanf M."/>
            <person name="Daum C."/>
            <person name="Ng V."/>
            <person name="Clum A."/>
            <person name="Ohm R."/>
            <person name="Martin F."/>
            <person name="Silar P."/>
            <person name="Natvig D."/>
            <person name="Lalanne C."/>
            <person name="Gautier V."/>
            <person name="Ament-Velasquez S.L."/>
            <person name="Kruys A."/>
            <person name="Hutchinson M.I."/>
            <person name="Powell A.J."/>
            <person name="Barry K."/>
            <person name="Miller A.N."/>
            <person name="Grigoriev I.V."/>
            <person name="Debuchy R."/>
            <person name="Gladieux P."/>
            <person name="Thoren M.H."/>
            <person name="Johannesson H."/>
        </authorList>
    </citation>
    <scope>NUCLEOTIDE SEQUENCE</scope>
    <source>
        <strain evidence="10">CBS 123565</strain>
    </source>
</reference>
<evidence type="ECO:0000256" key="1">
    <source>
        <dbReference type="ARBA" id="ARBA00001913"/>
    </source>
</evidence>
<dbReference type="FunFam" id="1.50.10.10:FF:000037">
    <property type="entry name" value="alpha-1,2-Mannosidase"/>
    <property type="match status" value="1"/>
</dbReference>
<dbReference type="GO" id="GO:0004571">
    <property type="term" value="F:mannosyl-oligosaccharide 1,2-alpha-mannosidase activity"/>
    <property type="evidence" value="ECO:0007669"/>
    <property type="project" value="InterPro"/>
</dbReference>
<comment type="caution">
    <text evidence="10">The sequence shown here is derived from an EMBL/GenBank/DDBJ whole genome shotgun (WGS) entry which is preliminary data.</text>
</comment>
<keyword evidence="4 9" id="KW-0378">Hydrolase</keyword>
<accession>A0AAN6UH02</accession>
<organism evidence="10 11">
    <name type="scientific">Trichocladium antarcticum</name>
    <dbReference type="NCBI Taxonomy" id="1450529"/>
    <lineage>
        <taxon>Eukaryota</taxon>
        <taxon>Fungi</taxon>
        <taxon>Dikarya</taxon>
        <taxon>Ascomycota</taxon>
        <taxon>Pezizomycotina</taxon>
        <taxon>Sordariomycetes</taxon>
        <taxon>Sordariomycetidae</taxon>
        <taxon>Sordariales</taxon>
        <taxon>Chaetomiaceae</taxon>
        <taxon>Trichocladium</taxon>
    </lineage>
</organism>
<feature type="active site" evidence="6">
    <location>
        <position position="317"/>
    </location>
</feature>
<dbReference type="GO" id="GO:0036503">
    <property type="term" value="P:ERAD pathway"/>
    <property type="evidence" value="ECO:0007669"/>
    <property type="project" value="UniProtKB-ARBA"/>
</dbReference>
<evidence type="ECO:0000313" key="10">
    <source>
        <dbReference type="EMBL" id="KAK4132554.1"/>
    </source>
</evidence>
<evidence type="ECO:0000256" key="3">
    <source>
        <dbReference type="ARBA" id="ARBA00007658"/>
    </source>
</evidence>
<dbReference type="AlphaFoldDB" id="A0AAN6UH02"/>
<sequence>MAILTARRRFQRLALVAAVFLTAYLLLRRTSHIPPHEDRRRVKYVAASFDWAARRPTHPVDKATMTRMPPGIPRQLPRIQHEFTQDELGASHNQTQRARRDAVRHAAERSWRTYREHAWGRDEIAPLTLRGQDSFAGWGATAVDSLDSLWIMDMKDEFQHVVRHVATIDWDKPTSSLCSLFETTIRFLGGLLAAYDLSRDRVLLDKAVELGEMLYAGFDTPNHMPANSFNFRAAKEGRLAAGTNEASAAAASLSLEFTRLSQLTGDPKYYHAIDGVTRALDKTQDSTKLPGMWPVFVDLKNDFLTPGHGFSLGASADSAYEYLSKMHALLGGLDPVYEKLHTKAMATAKQHLLFRPMLPDSPAPAPAPAPDILFSGSVFASGTGEADLNPEVQHLACFAGGMFALGGRLFGDDGDVQTGERLARGCAWAYGAFPTGIMPEVSEVVACQTAGGEAGGGGGNLAACAWDEARWEQHGKHPKPFASVRDSSYLLRPEAIESIFVLYRITGKADLLDVAWQMFESIRKATETELAHSAIKDVQAAGETVKTDAMESFWIAETLKYFYLIFSEPELISLDDYVLNTEAHPFRVPKPGDGSLRADISRAM</sequence>
<dbReference type="PRINTS" id="PR00747">
    <property type="entry name" value="GLYHDRLASE47"/>
</dbReference>
<feature type="active site" evidence="6">
    <location>
        <position position="494"/>
    </location>
</feature>
<comment type="similarity">
    <text evidence="3 9">Belongs to the glycosyl hydrolase 47 family.</text>
</comment>
<evidence type="ECO:0000256" key="5">
    <source>
        <dbReference type="ARBA" id="ARBA00023157"/>
    </source>
</evidence>
<evidence type="ECO:0000256" key="8">
    <source>
        <dbReference type="PIRSR" id="PIRSR601382-3"/>
    </source>
</evidence>
<feature type="binding site" evidence="7">
    <location>
        <position position="581"/>
    </location>
    <ligand>
        <name>Ca(2+)</name>
        <dbReference type="ChEBI" id="CHEBI:29108"/>
    </ligand>
</feature>
<dbReference type="Proteomes" id="UP001304895">
    <property type="component" value="Unassembled WGS sequence"/>
</dbReference>
<evidence type="ECO:0000256" key="7">
    <source>
        <dbReference type="PIRSR" id="PIRSR601382-2"/>
    </source>
</evidence>
<feature type="disulfide bond" evidence="8">
    <location>
        <begin position="397"/>
        <end position="426"/>
    </location>
</feature>
<dbReference type="SUPFAM" id="SSF48225">
    <property type="entry name" value="Seven-hairpin glycosidases"/>
    <property type="match status" value="1"/>
</dbReference>
<dbReference type="EC" id="3.2.1.-" evidence="9"/>
<reference evidence="10" key="1">
    <citation type="journal article" date="2023" name="Mol. Phylogenet. Evol.">
        <title>Genome-scale phylogeny and comparative genomics of the fungal order Sordariales.</title>
        <authorList>
            <person name="Hensen N."/>
            <person name="Bonometti L."/>
            <person name="Westerberg I."/>
            <person name="Brannstrom I.O."/>
            <person name="Guillou S."/>
            <person name="Cros-Aarteil S."/>
            <person name="Calhoun S."/>
            <person name="Haridas S."/>
            <person name="Kuo A."/>
            <person name="Mondo S."/>
            <person name="Pangilinan J."/>
            <person name="Riley R."/>
            <person name="LaButti K."/>
            <person name="Andreopoulos B."/>
            <person name="Lipzen A."/>
            <person name="Chen C."/>
            <person name="Yan M."/>
            <person name="Daum C."/>
            <person name="Ng V."/>
            <person name="Clum A."/>
            <person name="Steindorff A."/>
            <person name="Ohm R.A."/>
            <person name="Martin F."/>
            <person name="Silar P."/>
            <person name="Natvig D.O."/>
            <person name="Lalanne C."/>
            <person name="Gautier V."/>
            <person name="Ament-Velasquez S.L."/>
            <person name="Kruys A."/>
            <person name="Hutchinson M.I."/>
            <person name="Powell A.J."/>
            <person name="Barry K."/>
            <person name="Miller A.N."/>
            <person name="Grigoriev I.V."/>
            <person name="Debuchy R."/>
            <person name="Gladieux P."/>
            <person name="Hiltunen Thoren M."/>
            <person name="Johannesson H."/>
        </authorList>
    </citation>
    <scope>NUCLEOTIDE SEQUENCE</scope>
    <source>
        <strain evidence="10">CBS 123565</strain>
    </source>
</reference>
<dbReference type="InterPro" id="IPR050749">
    <property type="entry name" value="Glycosyl_Hydrolase_47"/>
</dbReference>
<gene>
    <name evidence="10" type="ORF">BT67DRAFT_435534</name>
</gene>
<keyword evidence="11" id="KW-1185">Reference proteome</keyword>
<keyword evidence="9" id="KW-0326">Glycosidase</keyword>
<comment type="cofactor">
    <cofactor evidence="1 7">
        <name>Ca(2+)</name>
        <dbReference type="ChEBI" id="CHEBI:29108"/>
    </cofactor>
</comment>
<proteinExistence type="inferred from homology"/>
<dbReference type="PANTHER" id="PTHR11742:SF89">
    <property type="entry name" value="ALPHA-1,2-MANNOSIDASE"/>
    <property type="match status" value="1"/>
</dbReference>
<dbReference type="InterPro" id="IPR012341">
    <property type="entry name" value="6hp_glycosidase-like_sf"/>
</dbReference>
<keyword evidence="7" id="KW-0106">Calcium</keyword>
<dbReference type="GO" id="GO:0005783">
    <property type="term" value="C:endoplasmic reticulum"/>
    <property type="evidence" value="ECO:0007669"/>
    <property type="project" value="TreeGrafter"/>
</dbReference>
<feature type="active site" description="Proton donor" evidence="6">
    <location>
        <position position="440"/>
    </location>
</feature>
<dbReference type="InterPro" id="IPR036026">
    <property type="entry name" value="Seven-hairpin_glycosidases"/>
</dbReference>
<protein>
    <recommendedName>
        <fullName evidence="9">alpha-1,2-Mannosidase</fullName>
        <ecNumber evidence="9">3.2.1.-</ecNumber>
    </recommendedName>
</protein>